<name>A0AAQ4F7V1_AMBAM</name>
<dbReference type="Proteomes" id="UP001321473">
    <property type="component" value="Unassembled WGS sequence"/>
</dbReference>
<evidence type="ECO:0000256" key="2">
    <source>
        <dbReference type="ARBA" id="ARBA00022900"/>
    </source>
</evidence>
<dbReference type="PROSITE" id="PS00284">
    <property type="entry name" value="SERPIN"/>
    <property type="match status" value="1"/>
</dbReference>
<comment type="caution">
    <text evidence="4">The sequence shown here is derived from an EMBL/GenBank/DDBJ whole genome shotgun (WGS) entry which is preliminary data.</text>
</comment>
<dbReference type="Pfam" id="PF00079">
    <property type="entry name" value="Serpin"/>
    <property type="match status" value="1"/>
</dbReference>
<evidence type="ECO:0000313" key="4">
    <source>
        <dbReference type="EMBL" id="KAK8783267.1"/>
    </source>
</evidence>
<evidence type="ECO:0000313" key="5">
    <source>
        <dbReference type="Proteomes" id="UP001321473"/>
    </source>
</evidence>
<sequence>MPVLKLKRHTELAPIVSLLGTPDVFKSRGQLGGISDDKSLFVSTLTHVTVFHANARGGRAVSNEVQSTTSATTAASVAPAEVVKFTVDRPFMFLVMSKDPDAVLLMGSVRKVASRKSKALAVA</sequence>
<protein>
    <recommendedName>
        <fullName evidence="3">Serpin domain-containing protein</fullName>
    </recommendedName>
</protein>
<dbReference type="InterPro" id="IPR036186">
    <property type="entry name" value="Serpin_sf"/>
</dbReference>
<accession>A0AAQ4F7V1</accession>
<organism evidence="4 5">
    <name type="scientific">Amblyomma americanum</name>
    <name type="common">Lone star tick</name>
    <dbReference type="NCBI Taxonomy" id="6943"/>
    <lineage>
        <taxon>Eukaryota</taxon>
        <taxon>Metazoa</taxon>
        <taxon>Ecdysozoa</taxon>
        <taxon>Arthropoda</taxon>
        <taxon>Chelicerata</taxon>
        <taxon>Arachnida</taxon>
        <taxon>Acari</taxon>
        <taxon>Parasitiformes</taxon>
        <taxon>Ixodida</taxon>
        <taxon>Ixodoidea</taxon>
        <taxon>Ixodidae</taxon>
        <taxon>Amblyomminae</taxon>
        <taxon>Amblyomma</taxon>
    </lineage>
</organism>
<keyword evidence="2" id="KW-0722">Serine protease inhibitor</keyword>
<reference evidence="4 5" key="1">
    <citation type="journal article" date="2023" name="Arcadia Sci">
        <title>De novo assembly of a long-read Amblyomma americanum tick genome.</title>
        <authorList>
            <person name="Chou S."/>
            <person name="Poskanzer K.E."/>
            <person name="Rollins M."/>
            <person name="Thuy-Boun P.S."/>
        </authorList>
    </citation>
    <scope>NUCLEOTIDE SEQUENCE [LARGE SCALE GENOMIC DNA]</scope>
    <source>
        <strain evidence="4">F_SG_1</strain>
        <tissue evidence="4">Salivary glands</tissue>
    </source>
</reference>
<evidence type="ECO:0000259" key="3">
    <source>
        <dbReference type="Pfam" id="PF00079"/>
    </source>
</evidence>
<proteinExistence type="predicted"/>
<dbReference type="Gene3D" id="3.30.497.10">
    <property type="entry name" value="Antithrombin, subunit I, domain 2"/>
    <property type="match status" value="1"/>
</dbReference>
<dbReference type="InterPro" id="IPR023796">
    <property type="entry name" value="Serpin_dom"/>
</dbReference>
<keyword evidence="1" id="KW-0646">Protease inhibitor</keyword>
<evidence type="ECO:0000256" key="1">
    <source>
        <dbReference type="ARBA" id="ARBA00022690"/>
    </source>
</evidence>
<dbReference type="InterPro" id="IPR042178">
    <property type="entry name" value="Serpin_sf_1"/>
</dbReference>
<dbReference type="AlphaFoldDB" id="A0AAQ4F7V1"/>
<gene>
    <name evidence="4" type="ORF">V5799_015392</name>
</gene>
<dbReference type="GO" id="GO:0004867">
    <property type="term" value="F:serine-type endopeptidase inhibitor activity"/>
    <property type="evidence" value="ECO:0007669"/>
    <property type="project" value="UniProtKB-KW"/>
</dbReference>
<keyword evidence="5" id="KW-1185">Reference proteome</keyword>
<dbReference type="EMBL" id="JARKHS020005719">
    <property type="protein sequence ID" value="KAK8783267.1"/>
    <property type="molecule type" value="Genomic_DNA"/>
</dbReference>
<dbReference type="InterPro" id="IPR023795">
    <property type="entry name" value="Serpin_CS"/>
</dbReference>
<dbReference type="SUPFAM" id="SSF56574">
    <property type="entry name" value="Serpins"/>
    <property type="match status" value="1"/>
</dbReference>
<feature type="domain" description="Serpin" evidence="3">
    <location>
        <begin position="1"/>
        <end position="110"/>
    </location>
</feature>